<feature type="transmembrane region" description="Helical" evidence="2">
    <location>
        <begin position="20"/>
        <end position="39"/>
    </location>
</feature>
<reference evidence="3 4" key="1">
    <citation type="journal article" date="2024" name="Genome Biol. Evol.">
        <title>Chromosome-level genome assembly of the viviparous eelpout Zoarces viviparus.</title>
        <authorList>
            <person name="Fuhrmann N."/>
            <person name="Brasseur M.V."/>
            <person name="Bakowski C.E."/>
            <person name="Podsiadlowski L."/>
            <person name="Prost S."/>
            <person name="Krehenwinkel H."/>
            <person name="Mayer C."/>
        </authorList>
    </citation>
    <scope>NUCLEOTIDE SEQUENCE [LARGE SCALE GENOMIC DNA]</scope>
    <source>
        <strain evidence="3">NO-MEL_2022_Ind0_liver</strain>
    </source>
</reference>
<protein>
    <submittedName>
        <fullName evidence="3">Uncharacterized protein</fullName>
    </submittedName>
</protein>
<keyword evidence="2" id="KW-1133">Transmembrane helix</keyword>
<comment type="caution">
    <text evidence="3">The sequence shown here is derived from an EMBL/GenBank/DDBJ whole genome shotgun (WGS) entry which is preliminary data.</text>
</comment>
<evidence type="ECO:0000256" key="1">
    <source>
        <dbReference type="SAM" id="MobiDB-lite"/>
    </source>
</evidence>
<feature type="compositionally biased region" description="Acidic residues" evidence="1">
    <location>
        <begin position="96"/>
        <end position="127"/>
    </location>
</feature>
<accession>A0AAW1FNI0</accession>
<feature type="region of interest" description="Disordered" evidence="1">
    <location>
        <begin position="63"/>
        <end position="138"/>
    </location>
</feature>
<evidence type="ECO:0000313" key="4">
    <source>
        <dbReference type="Proteomes" id="UP001488805"/>
    </source>
</evidence>
<name>A0AAW1FNI0_ZOAVI</name>
<keyword evidence="4" id="KW-1185">Reference proteome</keyword>
<organism evidence="3 4">
    <name type="scientific">Zoarces viviparus</name>
    <name type="common">Viviparous eelpout</name>
    <name type="synonym">Blennius viviparus</name>
    <dbReference type="NCBI Taxonomy" id="48416"/>
    <lineage>
        <taxon>Eukaryota</taxon>
        <taxon>Metazoa</taxon>
        <taxon>Chordata</taxon>
        <taxon>Craniata</taxon>
        <taxon>Vertebrata</taxon>
        <taxon>Euteleostomi</taxon>
        <taxon>Actinopterygii</taxon>
        <taxon>Neopterygii</taxon>
        <taxon>Teleostei</taxon>
        <taxon>Neoteleostei</taxon>
        <taxon>Acanthomorphata</taxon>
        <taxon>Eupercaria</taxon>
        <taxon>Perciformes</taxon>
        <taxon>Cottioidei</taxon>
        <taxon>Zoarcales</taxon>
        <taxon>Zoarcidae</taxon>
        <taxon>Zoarcinae</taxon>
        <taxon>Zoarces</taxon>
    </lineage>
</organism>
<dbReference type="Proteomes" id="UP001488805">
    <property type="component" value="Unassembled WGS sequence"/>
</dbReference>
<evidence type="ECO:0000313" key="3">
    <source>
        <dbReference type="EMBL" id="KAK9535725.1"/>
    </source>
</evidence>
<dbReference type="AlphaFoldDB" id="A0AAW1FNI0"/>
<keyword evidence="2" id="KW-0812">Transmembrane</keyword>
<evidence type="ECO:0000256" key="2">
    <source>
        <dbReference type="SAM" id="Phobius"/>
    </source>
</evidence>
<keyword evidence="2" id="KW-0472">Membrane</keyword>
<feature type="compositionally biased region" description="Basic and acidic residues" evidence="1">
    <location>
        <begin position="83"/>
        <end position="95"/>
    </location>
</feature>
<dbReference type="EMBL" id="JBCEZU010000056">
    <property type="protein sequence ID" value="KAK9535725.1"/>
    <property type="molecule type" value="Genomic_DNA"/>
</dbReference>
<gene>
    <name evidence="3" type="ORF">VZT92_008090</name>
</gene>
<proteinExistence type="predicted"/>
<sequence length="152" mass="17377">MTATITVIIKMSLLPLVSSVAVVVPLLLLLVLVAVYLVCKRKRRAEQPVTLVQTQLAVRFSNDYENNKYEDEDDVYENINPADTKKKLKEEAGRVEEEESDDYEEPESNGDPDSDKEEETSDDEADYEIVTQPLDELTVDIYGEHEDIYQNF</sequence>